<dbReference type="Pfam" id="PF04365">
    <property type="entry name" value="BrnT_toxin"/>
    <property type="match status" value="1"/>
</dbReference>
<dbReference type="InterPro" id="IPR007460">
    <property type="entry name" value="BrnT_toxin"/>
</dbReference>
<dbReference type="Gene3D" id="3.10.450.530">
    <property type="entry name" value="Ribonuclease toxin, BrnT, of type II toxin-antitoxin system"/>
    <property type="match status" value="1"/>
</dbReference>
<dbReference type="RefSeq" id="WP_087649094.1">
    <property type="nucleotide sequence ID" value="NZ_FCON02000156.1"/>
</dbReference>
<dbReference type="AlphaFoldDB" id="A0A158KT53"/>
<dbReference type="InterPro" id="IPR038573">
    <property type="entry name" value="BrnT_sf"/>
</dbReference>
<proteinExistence type="predicted"/>
<reference evidence="1" key="1">
    <citation type="submission" date="2016-01" db="EMBL/GenBank/DDBJ databases">
        <authorList>
            <person name="Peeters C."/>
        </authorList>
    </citation>
    <scope>NUCLEOTIDE SEQUENCE [LARGE SCALE GENOMIC DNA]</scope>
    <source>
        <strain evidence="1">LMG 22940</strain>
    </source>
</reference>
<comment type="caution">
    <text evidence="1">The sequence shown here is derived from an EMBL/GenBank/DDBJ whole genome shotgun (WGS) entry which is preliminary data.</text>
</comment>
<name>A0A158KT53_9BURK</name>
<keyword evidence="2" id="KW-1185">Reference proteome</keyword>
<dbReference type="Proteomes" id="UP000054770">
    <property type="component" value="Unassembled WGS sequence"/>
</dbReference>
<organism evidence="1 2">
    <name type="scientific">Caballeronia choica</name>
    <dbReference type="NCBI Taxonomy" id="326476"/>
    <lineage>
        <taxon>Bacteria</taxon>
        <taxon>Pseudomonadati</taxon>
        <taxon>Pseudomonadota</taxon>
        <taxon>Betaproteobacteria</taxon>
        <taxon>Burkholderiales</taxon>
        <taxon>Burkholderiaceae</taxon>
        <taxon>Caballeronia</taxon>
    </lineage>
</organism>
<evidence type="ECO:0000313" key="2">
    <source>
        <dbReference type="Proteomes" id="UP000054770"/>
    </source>
</evidence>
<dbReference type="OrthoDB" id="9798158at2"/>
<gene>
    <name evidence="1" type="ORF">AWB68_07246</name>
</gene>
<evidence type="ECO:0000313" key="1">
    <source>
        <dbReference type="EMBL" id="SAL84297.1"/>
    </source>
</evidence>
<sequence length="92" mass="10665">MQITFDPNKNSRNIVERGLSFERAADFDFETALIGSDDRRDYNEIRYVALGYLDGRLHVLCFTETDDGIRVISFRKANPREVNRYASTQTPD</sequence>
<accession>A0A158KT53</accession>
<protein>
    <recommendedName>
        <fullName evidence="3">BrnT family toxin</fullName>
    </recommendedName>
</protein>
<evidence type="ECO:0008006" key="3">
    <source>
        <dbReference type="Google" id="ProtNLM"/>
    </source>
</evidence>
<dbReference type="EMBL" id="FCON02000156">
    <property type="protein sequence ID" value="SAL84297.1"/>
    <property type="molecule type" value="Genomic_DNA"/>
</dbReference>